<sequence>MRFEFDIEPVEQARPRAVRFGKGIRMYDPKKVAVYKKQLGYLARQAMQERGLEPYDGPLEVRMQFYRPVQSSISKKERDRRLLGAHRPTVKPDLDNYIKSTSDALNGIIWADDNCIVGLMAEKFYAEEPHLMVEVRRPTCEQN</sequence>
<dbReference type="GO" id="GO:0000287">
    <property type="term" value="F:magnesium ion binding"/>
    <property type="evidence" value="ECO:0007669"/>
    <property type="project" value="InterPro"/>
</dbReference>
<accession>A0A1L7GTH5</accession>
<dbReference type="RefSeq" id="WP_075667141.1">
    <property type="nucleotide sequence ID" value="NZ_CP019030.1"/>
</dbReference>
<dbReference type="EMBL" id="CP019030">
    <property type="protein sequence ID" value="APU45303.1"/>
    <property type="molecule type" value="Genomic_DNA"/>
</dbReference>
<evidence type="ECO:0000313" key="2">
    <source>
        <dbReference type="Proteomes" id="UP000185427"/>
    </source>
</evidence>
<dbReference type="InterPro" id="IPR008822">
    <property type="entry name" value="Endonuclease_RusA-like"/>
</dbReference>
<dbReference type="AlphaFoldDB" id="A0A1L7GTH5"/>
<dbReference type="InterPro" id="IPR036614">
    <property type="entry name" value="RusA-like_sf"/>
</dbReference>
<name>A0A1L7GTH5_LIMFE</name>
<dbReference type="GO" id="GO:0006310">
    <property type="term" value="P:DNA recombination"/>
    <property type="evidence" value="ECO:0007669"/>
    <property type="project" value="InterPro"/>
</dbReference>
<dbReference type="Gene3D" id="3.30.1330.70">
    <property type="entry name" value="Holliday junction resolvase RusA"/>
    <property type="match status" value="1"/>
</dbReference>
<dbReference type="Proteomes" id="UP000185427">
    <property type="component" value="Chromosome"/>
</dbReference>
<protein>
    <submittedName>
        <fullName evidence="1">Holliday junction resolvase</fullName>
    </submittedName>
</protein>
<evidence type="ECO:0000313" key="1">
    <source>
        <dbReference type="EMBL" id="APU45303.1"/>
    </source>
</evidence>
<proteinExistence type="predicted"/>
<dbReference type="SUPFAM" id="SSF103084">
    <property type="entry name" value="Holliday junction resolvase RusA"/>
    <property type="match status" value="1"/>
</dbReference>
<organism evidence="1 2">
    <name type="scientific">Limosilactobacillus fermentum</name>
    <name type="common">Lactobacillus fermentum</name>
    <dbReference type="NCBI Taxonomy" id="1613"/>
    <lineage>
        <taxon>Bacteria</taxon>
        <taxon>Bacillati</taxon>
        <taxon>Bacillota</taxon>
        <taxon>Bacilli</taxon>
        <taxon>Lactobacillales</taxon>
        <taxon>Lactobacillaceae</taxon>
        <taxon>Limosilactobacillus</taxon>
    </lineage>
</organism>
<dbReference type="OrthoDB" id="5114842at2"/>
<reference evidence="1 2" key="1">
    <citation type="submission" date="2016-12" db="EMBL/GenBank/DDBJ databases">
        <title>Complete Genome Sequence of Lactobacillus fermentum Strain SNUV175, a Probiotic for Treatment of Bacterial Vaginosis.</title>
        <authorList>
            <person name="Lee S."/>
            <person name="You H.J."/>
            <person name="Kwon B."/>
            <person name="Ko G."/>
        </authorList>
    </citation>
    <scope>NUCLEOTIDE SEQUENCE [LARGE SCALE GENOMIC DNA]</scope>
    <source>
        <strain evidence="1 2">SNUV175</strain>
    </source>
</reference>
<dbReference type="Pfam" id="PF05866">
    <property type="entry name" value="RusA"/>
    <property type="match status" value="1"/>
</dbReference>
<dbReference type="GO" id="GO:0006281">
    <property type="term" value="P:DNA repair"/>
    <property type="evidence" value="ECO:0007669"/>
    <property type="project" value="InterPro"/>
</dbReference>
<gene>
    <name evidence="1" type="ORF">BUW47_02080</name>
</gene>